<dbReference type="Gene3D" id="3.30.70.380">
    <property type="entry name" value="Ferrodoxin-fold anticodon-binding domain"/>
    <property type="match status" value="1"/>
</dbReference>
<feature type="binding site" evidence="15">
    <location>
        <position position="464"/>
    </location>
    <ligand>
        <name>Mg(2+)</name>
        <dbReference type="ChEBI" id="CHEBI:18420"/>
        <note>shared with alpha subunit</note>
    </ligand>
</feature>
<dbReference type="PANTHER" id="PTHR10947:SF0">
    <property type="entry name" value="PHENYLALANINE--TRNA LIGASE BETA SUBUNIT"/>
    <property type="match status" value="1"/>
</dbReference>
<gene>
    <name evidence="15" type="primary">pheT</name>
    <name evidence="20" type="ORF">A2519_10445</name>
</gene>
<dbReference type="GO" id="GO:0006432">
    <property type="term" value="P:phenylalanyl-tRNA aminoacylation"/>
    <property type="evidence" value="ECO:0007669"/>
    <property type="project" value="UniProtKB-UniRule"/>
</dbReference>
<feature type="binding site" evidence="15">
    <location>
        <position position="463"/>
    </location>
    <ligand>
        <name>Mg(2+)</name>
        <dbReference type="ChEBI" id="CHEBI:18420"/>
        <note>shared with alpha subunit</note>
    </ligand>
</feature>
<keyword evidence="4 15" id="KW-0963">Cytoplasm</keyword>
<dbReference type="InterPro" id="IPR036690">
    <property type="entry name" value="Fdx_antiC-bd_sf"/>
</dbReference>
<dbReference type="Gene3D" id="3.30.56.10">
    <property type="match status" value="2"/>
</dbReference>
<dbReference type="PROSITE" id="PS50886">
    <property type="entry name" value="TRBD"/>
    <property type="match status" value="1"/>
</dbReference>
<dbReference type="InterPro" id="IPR041616">
    <property type="entry name" value="PheRS_beta_core"/>
</dbReference>
<evidence type="ECO:0000256" key="12">
    <source>
        <dbReference type="ARBA" id="ARBA00022917"/>
    </source>
</evidence>
<dbReference type="InterPro" id="IPR045060">
    <property type="entry name" value="Phe-tRNA-ligase_IIc_bsu"/>
</dbReference>
<evidence type="ECO:0000256" key="11">
    <source>
        <dbReference type="ARBA" id="ARBA00022884"/>
    </source>
</evidence>
<keyword evidence="10 15" id="KW-0460">Magnesium</keyword>
<keyword evidence="9 15" id="KW-0067">ATP-binding</keyword>
<dbReference type="InterPro" id="IPR005147">
    <property type="entry name" value="tRNA_synthase_B5-dom"/>
</dbReference>
<keyword evidence="8 15" id="KW-0547">Nucleotide-binding</keyword>
<comment type="similarity">
    <text evidence="2 15">Belongs to the phenylalanyl-tRNA synthetase beta subunit family. Type 1 subfamily.</text>
</comment>
<feature type="binding site" evidence="15">
    <location>
        <position position="454"/>
    </location>
    <ligand>
        <name>Mg(2+)</name>
        <dbReference type="ChEBI" id="CHEBI:18420"/>
        <note>shared with alpha subunit</note>
    </ligand>
</feature>
<dbReference type="CDD" id="cd00769">
    <property type="entry name" value="PheRS_beta_core"/>
    <property type="match status" value="1"/>
</dbReference>
<keyword evidence="6 15" id="KW-0436">Ligase</keyword>
<dbReference type="SMART" id="SM00874">
    <property type="entry name" value="B5"/>
    <property type="match status" value="1"/>
</dbReference>
<dbReference type="InterPro" id="IPR020825">
    <property type="entry name" value="Phe-tRNA_synthase-like_B3/B4"/>
</dbReference>
<name>A0A1F7F1G5_UNCRA</name>
<dbReference type="Gene3D" id="3.50.40.10">
    <property type="entry name" value="Phenylalanyl-trna Synthetase, Chain B, domain 3"/>
    <property type="match status" value="1"/>
</dbReference>
<dbReference type="Gene3D" id="3.30.930.10">
    <property type="entry name" value="Bira Bifunctional Protein, Domain 2"/>
    <property type="match status" value="1"/>
</dbReference>
<comment type="caution">
    <text evidence="20">The sequence shown here is derived from an EMBL/GenBank/DDBJ whole genome shotgun (WGS) entry which is preliminary data.</text>
</comment>
<sequence>MKAPLSWLKEYTEVTATVNEISEAFTNLGLEVEGVAGQYVPMPGIVVGKVLHSARHPNAGKLTVNKVDIGQERPLDIVCGAPNVKTGLTVALICAGNKLPNGFEIKKANIRGELSEGMICSGRELGISEDAAGILELSDAYKAGETITTGHLNIDPVFEIAVLSNRPDCLSLIGLARELQVRTHSGLTLPSAVLVEGGDKTADKIRVKIEDPEDCPRYTARHIARVSIGPSPAWLVNRLASVGMRSINNVVDVTNFVLMETGHPLHAFDYDKIEGGAIIVRRAASGEHFTTLDAKEHVLAGNELLICDEKRSVALAGIMGGLNSEISSATTEVLLESAYFNPICIRKTARKLGISSESSYRFERGADPEGTVKALDRAAALICELAGGIVSDGIVDENPGKIMPVKIPVRTSRVNALLGTSLQAGEIKDVLGKIGIICGNGQDFDAEAPTNRPDLTREVDIVEEVARLIGFNRIQAAAHASISLVKNENQLDDFRSGVRGTMKGYGLTEVVTNSLINPRELEWLGASAQPVVLLNPLNPDMSVMRTAMLPSLLTVAKANFSRNNTDVRIFEIGKTFESIGPAVLPRESEEIAILVSGLVAGRRWDNKSEEWSIYHLKGLADSFIEYVTGKRPSFSQVQVCGAPGLSMQVGQETLGVLAPVSAVLKKRYDLKPDLLYCTINFAALFALRRQSIICGPVSKFPPSDRDIAVVVDESASVDGMAGDIQRESSLIESVTVFDIFRSDELGAGKKSIAFSIRMRAFEATLTDGQVESTFQKIVAKLKSRYKAVLRS</sequence>
<dbReference type="InterPro" id="IPR012340">
    <property type="entry name" value="NA-bd_OB-fold"/>
</dbReference>
<dbReference type="EMBL" id="MFYX01000146">
    <property type="protein sequence ID" value="OGK00422.1"/>
    <property type="molecule type" value="Genomic_DNA"/>
</dbReference>
<dbReference type="InterPro" id="IPR005121">
    <property type="entry name" value="Fdx_antiC-bd"/>
</dbReference>
<dbReference type="Pfam" id="PF17759">
    <property type="entry name" value="tRNA_synthFbeta"/>
    <property type="match status" value="1"/>
</dbReference>
<evidence type="ECO:0000256" key="2">
    <source>
        <dbReference type="ARBA" id="ARBA00008653"/>
    </source>
</evidence>
<comment type="subcellular location">
    <subcellularLocation>
        <location evidence="1 15">Cytoplasm</location>
    </subcellularLocation>
</comment>
<feature type="domain" description="FDX-ACB" evidence="18">
    <location>
        <begin position="698"/>
        <end position="790"/>
    </location>
</feature>
<dbReference type="SUPFAM" id="SSF55681">
    <property type="entry name" value="Class II aaRS and biotin synthetases"/>
    <property type="match status" value="1"/>
</dbReference>
<reference evidence="20 21" key="1">
    <citation type="journal article" date="2016" name="Nat. Commun.">
        <title>Thousands of microbial genomes shed light on interconnected biogeochemical processes in an aquifer system.</title>
        <authorList>
            <person name="Anantharaman K."/>
            <person name="Brown C.T."/>
            <person name="Hug L.A."/>
            <person name="Sharon I."/>
            <person name="Castelle C.J."/>
            <person name="Probst A.J."/>
            <person name="Thomas B.C."/>
            <person name="Singh A."/>
            <person name="Wilkins M.J."/>
            <person name="Karaoz U."/>
            <person name="Brodie E.L."/>
            <person name="Williams K.H."/>
            <person name="Hubbard S.S."/>
            <person name="Banfield J.F."/>
        </authorList>
    </citation>
    <scope>NUCLEOTIDE SEQUENCE [LARGE SCALE GENOMIC DNA]</scope>
</reference>
<dbReference type="SMART" id="SM00896">
    <property type="entry name" value="FDX-ACB"/>
    <property type="match status" value="1"/>
</dbReference>
<feature type="binding site" evidence="15">
    <location>
        <position position="460"/>
    </location>
    <ligand>
        <name>Mg(2+)</name>
        <dbReference type="ChEBI" id="CHEBI:18420"/>
        <note>shared with alpha subunit</note>
    </ligand>
</feature>
<dbReference type="InterPro" id="IPR033714">
    <property type="entry name" value="tRNA_bind_bactPheRS"/>
</dbReference>
<dbReference type="CDD" id="cd02796">
    <property type="entry name" value="tRNA_bind_bactPheRS"/>
    <property type="match status" value="1"/>
</dbReference>
<dbReference type="SUPFAM" id="SSF50249">
    <property type="entry name" value="Nucleic acid-binding proteins"/>
    <property type="match status" value="1"/>
</dbReference>
<evidence type="ECO:0000256" key="16">
    <source>
        <dbReference type="PROSITE-ProRule" id="PRU00209"/>
    </source>
</evidence>
<keyword evidence="7 15" id="KW-0479">Metal-binding</keyword>
<comment type="catalytic activity">
    <reaction evidence="14 15">
        <text>tRNA(Phe) + L-phenylalanine + ATP = L-phenylalanyl-tRNA(Phe) + AMP + diphosphate + H(+)</text>
        <dbReference type="Rhea" id="RHEA:19413"/>
        <dbReference type="Rhea" id="RHEA-COMP:9668"/>
        <dbReference type="Rhea" id="RHEA-COMP:9699"/>
        <dbReference type="ChEBI" id="CHEBI:15378"/>
        <dbReference type="ChEBI" id="CHEBI:30616"/>
        <dbReference type="ChEBI" id="CHEBI:33019"/>
        <dbReference type="ChEBI" id="CHEBI:58095"/>
        <dbReference type="ChEBI" id="CHEBI:78442"/>
        <dbReference type="ChEBI" id="CHEBI:78531"/>
        <dbReference type="ChEBI" id="CHEBI:456215"/>
        <dbReference type="EC" id="6.1.1.20"/>
    </reaction>
</comment>
<evidence type="ECO:0000256" key="6">
    <source>
        <dbReference type="ARBA" id="ARBA00022598"/>
    </source>
</evidence>
<evidence type="ECO:0000256" key="9">
    <source>
        <dbReference type="ARBA" id="ARBA00022840"/>
    </source>
</evidence>
<comment type="subunit">
    <text evidence="3 15">Tetramer of two alpha and two beta subunits.</text>
</comment>
<dbReference type="GO" id="GO:0005524">
    <property type="term" value="F:ATP binding"/>
    <property type="evidence" value="ECO:0007669"/>
    <property type="project" value="UniProtKB-UniRule"/>
</dbReference>
<dbReference type="NCBIfam" id="NF045760">
    <property type="entry name" value="YtpR"/>
    <property type="match status" value="1"/>
</dbReference>
<dbReference type="InterPro" id="IPR009061">
    <property type="entry name" value="DNA-bd_dom_put_sf"/>
</dbReference>
<dbReference type="EC" id="6.1.1.20" evidence="15"/>
<evidence type="ECO:0000256" key="4">
    <source>
        <dbReference type="ARBA" id="ARBA00022490"/>
    </source>
</evidence>
<proteinExistence type="inferred from homology"/>
<dbReference type="GO" id="GO:0004826">
    <property type="term" value="F:phenylalanine-tRNA ligase activity"/>
    <property type="evidence" value="ECO:0007669"/>
    <property type="project" value="UniProtKB-UniRule"/>
</dbReference>
<keyword evidence="11 16" id="KW-0694">RNA-binding</keyword>
<dbReference type="Pfam" id="PF03484">
    <property type="entry name" value="B5"/>
    <property type="match status" value="1"/>
</dbReference>
<evidence type="ECO:0000256" key="8">
    <source>
        <dbReference type="ARBA" id="ARBA00022741"/>
    </source>
</evidence>
<evidence type="ECO:0000259" key="17">
    <source>
        <dbReference type="PROSITE" id="PS50886"/>
    </source>
</evidence>
<accession>A0A1F7F1G5</accession>
<dbReference type="SUPFAM" id="SSF56037">
    <property type="entry name" value="PheT/TilS domain"/>
    <property type="match status" value="1"/>
</dbReference>
<dbReference type="Pfam" id="PF03147">
    <property type="entry name" value="FDX-ACB"/>
    <property type="match status" value="1"/>
</dbReference>
<dbReference type="Proteomes" id="UP000179243">
    <property type="component" value="Unassembled WGS sequence"/>
</dbReference>
<dbReference type="InterPro" id="IPR005146">
    <property type="entry name" value="B3/B4_tRNA-bd"/>
</dbReference>
<dbReference type="InterPro" id="IPR002547">
    <property type="entry name" value="tRNA-bd_dom"/>
</dbReference>
<dbReference type="PANTHER" id="PTHR10947">
    <property type="entry name" value="PHENYLALANYL-TRNA SYNTHETASE BETA CHAIN AND LEUCINE-RICH REPEAT-CONTAINING PROTEIN 47"/>
    <property type="match status" value="1"/>
</dbReference>
<protein>
    <recommendedName>
        <fullName evidence="15">Phenylalanine--tRNA ligase beta subunit</fullName>
        <ecNumber evidence="15">6.1.1.20</ecNumber>
    </recommendedName>
    <alternativeName>
        <fullName evidence="15">Phenylalanyl-tRNA synthetase beta subunit</fullName>
        <shortName evidence="15">PheRS</shortName>
    </alternativeName>
</protein>
<dbReference type="GO" id="GO:0009328">
    <property type="term" value="C:phenylalanine-tRNA ligase complex"/>
    <property type="evidence" value="ECO:0007669"/>
    <property type="project" value="TreeGrafter"/>
</dbReference>
<evidence type="ECO:0000256" key="3">
    <source>
        <dbReference type="ARBA" id="ARBA00011209"/>
    </source>
</evidence>
<dbReference type="PROSITE" id="PS51483">
    <property type="entry name" value="B5"/>
    <property type="match status" value="1"/>
</dbReference>
<dbReference type="GO" id="GO:0000287">
    <property type="term" value="F:magnesium ion binding"/>
    <property type="evidence" value="ECO:0007669"/>
    <property type="project" value="UniProtKB-UniRule"/>
</dbReference>
<organism evidence="20 21">
    <name type="scientific">Candidatus Raymondbacteria bacterium RIFOXYD12_FULL_49_13</name>
    <dbReference type="NCBI Taxonomy" id="1817890"/>
    <lineage>
        <taxon>Bacteria</taxon>
        <taxon>Raymondiibacteriota</taxon>
    </lineage>
</organism>
<dbReference type="AlphaFoldDB" id="A0A1F7F1G5"/>
<evidence type="ECO:0000256" key="5">
    <source>
        <dbReference type="ARBA" id="ARBA00022555"/>
    </source>
</evidence>
<comment type="cofactor">
    <cofactor evidence="15">
        <name>Mg(2+)</name>
        <dbReference type="ChEBI" id="CHEBI:18420"/>
    </cofactor>
    <text evidence="15">Binds 2 magnesium ions per tetramer.</text>
</comment>
<dbReference type="HAMAP" id="MF_00283">
    <property type="entry name" value="Phe_tRNA_synth_beta1"/>
    <property type="match status" value="1"/>
</dbReference>
<dbReference type="SUPFAM" id="SSF46955">
    <property type="entry name" value="Putative DNA-binding domain"/>
    <property type="match status" value="1"/>
</dbReference>
<dbReference type="Pfam" id="PF01588">
    <property type="entry name" value="tRNA_bind"/>
    <property type="match status" value="1"/>
</dbReference>
<evidence type="ECO:0000256" key="10">
    <source>
        <dbReference type="ARBA" id="ARBA00022842"/>
    </source>
</evidence>
<dbReference type="NCBIfam" id="TIGR00472">
    <property type="entry name" value="pheT_bact"/>
    <property type="match status" value="1"/>
</dbReference>
<feature type="domain" description="B5" evidence="19">
    <location>
        <begin position="402"/>
        <end position="476"/>
    </location>
</feature>
<dbReference type="InterPro" id="IPR004532">
    <property type="entry name" value="Phe-tRNA-ligase_IIc_bsu_bact"/>
</dbReference>
<feature type="domain" description="TRNA-binding" evidence="17">
    <location>
        <begin position="39"/>
        <end position="148"/>
    </location>
</feature>
<dbReference type="FunFam" id="2.40.50.140:FF:000045">
    <property type="entry name" value="Phenylalanine--tRNA ligase beta subunit"/>
    <property type="match status" value="1"/>
</dbReference>
<evidence type="ECO:0000256" key="14">
    <source>
        <dbReference type="ARBA" id="ARBA00049255"/>
    </source>
</evidence>
<keyword evidence="5 16" id="KW-0820">tRNA-binding</keyword>
<keyword evidence="13 15" id="KW-0030">Aminoacyl-tRNA synthetase</keyword>
<evidence type="ECO:0000256" key="15">
    <source>
        <dbReference type="HAMAP-Rule" id="MF_00283"/>
    </source>
</evidence>
<dbReference type="Gene3D" id="2.40.50.140">
    <property type="entry name" value="Nucleic acid-binding proteins"/>
    <property type="match status" value="1"/>
</dbReference>
<evidence type="ECO:0000313" key="20">
    <source>
        <dbReference type="EMBL" id="OGK00422.1"/>
    </source>
</evidence>
<dbReference type="SMART" id="SM00873">
    <property type="entry name" value="B3_4"/>
    <property type="match status" value="1"/>
</dbReference>
<dbReference type="InterPro" id="IPR045864">
    <property type="entry name" value="aa-tRNA-synth_II/BPL/LPL"/>
</dbReference>
<dbReference type="GO" id="GO:0000049">
    <property type="term" value="F:tRNA binding"/>
    <property type="evidence" value="ECO:0007669"/>
    <property type="project" value="UniProtKB-UniRule"/>
</dbReference>
<evidence type="ECO:0000256" key="7">
    <source>
        <dbReference type="ARBA" id="ARBA00022723"/>
    </source>
</evidence>
<evidence type="ECO:0000256" key="1">
    <source>
        <dbReference type="ARBA" id="ARBA00004496"/>
    </source>
</evidence>
<evidence type="ECO:0000259" key="19">
    <source>
        <dbReference type="PROSITE" id="PS51483"/>
    </source>
</evidence>
<dbReference type="FunFam" id="3.50.40.10:FF:000001">
    <property type="entry name" value="Phenylalanine--tRNA ligase beta subunit"/>
    <property type="match status" value="1"/>
</dbReference>
<dbReference type="SUPFAM" id="SSF54991">
    <property type="entry name" value="Anticodon-binding domain of PheRS"/>
    <property type="match status" value="1"/>
</dbReference>
<evidence type="ECO:0000256" key="13">
    <source>
        <dbReference type="ARBA" id="ARBA00023146"/>
    </source>
</evidence>
<keyword evidence="12 15" id="KW-0648">Protein biosynthesis</keyword>
<evidence type="ECO:0000313" key="21">
    <source>
        <dbReference type="Proteomes" id="UP000179243"/>
    </source>
</evidence>
<dbReference type="Pfam" id="PF03483">
    <property type="entry name" value="B3_4"/>
    <property type="match status" value="1"/>
</dbReference>
<evidence type="ECO:0000259" key="18">
    <source>
        <dbReference type="PROSITE" id="PS51447"/>
    </source>
</evidence>
<dbReference type="PROSITE" id="PS51447">
    <property type="entry name" value="FDX_ACB"/>
    <property type="match status" value="1"/>
</dbReference>